<accession>A0AAE1HPD1</accession>
<proteinExistence type="inferred from homology"/>
<gene>
    <name evidence="8" type="ORF">KUF71_012312</name>
</gene>
<evidence type="ECO:0000256" key="7">
    <source>
        <dbReference type="SAM" id="Phobius"/>
    </source>
</evidence>
<evidence type="ECO:0000256" key="1">
    <source>
        <dbReference type="ARBA" id="ARBA00004141"/>
    </source>
</evidence>
<dbReference type="Proteomes" id="UP001219518">
    <property type="component" value="Unassembled WGS sequence"/>
</dbReference>
<dbReference type="GO" id="GO:0036064">
    <property type="term" value="C:ciliary basal body"/>
    <property type="evidence" value="ECO:0007669"/>
    <property type="project" value="TreeGrafter"/>
</dbReference>
<name>A0AAE1HPD1_9NEOP</name>
<comment type="similarity">
    <text evidence="2">Belongs to the TAPT1 family.</text>
</comment>
<organism evidence="8 9">
    <name type="scientific">Frankliniella fusca</name>
    <dbReference type="NCBI Taxonomy" id="407009"/>
    <lineage>
        <taxon>Eukaryota</taxon>
        <taxon>Metazoa</taxon>
        <taxon>Ecdysozoa</taxon>
        <taxon>Arthropoda</taxon>
        <taxon>Hexapoda</taxon>
        <taxon>Insecta</taxon>
        <taxon>Pterygota</taxon>
        <taxon>Neoptera</taxon>
        <taxon>Paraneoptera</taxon>
        <taxon>Thysanoptera</taxon>
        <taxon>Terebrantia</taxon>
        <taxon>Thripoidea</taxon>
        <taxon>Thripidae</taxon>
        <taxon>Frankliniella</taxon>
    </lineage>
</organism>
<feature type="transmembrane region" description="Helical" evidence="7">
    <location>
        <begin position="111"/>
        <end position="141"/>
    </location>
</feature>
<dbReference type="GO" id="GO:0005789">
    <property type="term" value="C:endoplasmic reticulum membrane"/>
    <property type="evidence" value="ECO:0007669"/>
    <property type="project" value="TreeGrafter"/>
</dbReference>
<dbReference type="PANTHER" id="PTHR13317">
    <property type="entry name" value="TRANSMEMBRANE ANTERIOR POSTERIOR TRANSFORMATION PROTEIN 1 HOMOLOG"/>
    <property type="match status" value="1"/>
</dbReference>
<dbReference type="InterPro" id="IPR008010">
    <property type="entry name" value="Tatp1"/>
</dbReference>
<keyword evidence="3 7" id="KW-0812">Transmembrane</keyword>
<comment type="subcellular location">
    <subcellularLocation>
        <location evidence="1">Membrane</location>
        <topology evidence="1">Multi-pass membrane protein</topology>
    </subcellularLocation>
</comment>
<evidence type="ECO:0000256" key="2">
    <source>
        <dbReference type="ARBA" id="ARBA00008803"/>
    </source>
</evidence>
<keyword evidence="5 7" id="KW-0472">Membrane</keyword>
<keyword evidence="9" id="KW-1185">Reference proteome</keyword>
<feature type="region of interest" description="Disordered" evidence="6">
    <location>
        <begin position="597"/>
        <end position="667"/>
    </location>
</feature>
<feature type="transmembrane region" description="Helical" evidence="7">
    <location>
        <begin position="249"/>
        <end position="275"/>
    </location>
</feature>
<feature type="transmembrane region" description="Helical" evidence="7">
    <location>
        <begin position="412"/>
        <end position="431"/>
    </location>
</feature>
<protein>
    <submittedName>
        <fullName evidence="8">Protein TAPT1-like protein</fullName>
    </submittedName>
</protein>
<evidence type="ECO:0000256" key="3">
    <source>
        <dbReference type="ARBA" id="ARBA00022692"/>
    </source>
</evidence>
<sequence length="667" mass="76007">MADRFGGQYGHQNEKKIRFRTSSRVVYNNENKVEDLFNEAELRNNWDRQDISRDQENPRSKIDFQRRPSLFEFLRVELTRSYLLEHDEERYSARREKVYSFMKIPREVEKFMTYGFFQCADSFLFVYTFLPMRFIMAFLSLLTRPLSSCFGVSRQIRTRSILAPAEICDLLKACILISCSMLMFYIDTSMMYHLIKSQSVIKLYIFYNMLEVGDRLFSAFGQDTIDALFWTATEPRDRRREHLGVIPHLFFAVAYSTVLHSLLVLCQATTLNVAINSNNKALLTIMMSNNFVELKGSVFKKFDKNNLFQVSCSDVRERFHLFVLLFIVVLQTMREYSWKEERLWVLVPDCLMVLVAEVLVDWIKHAFITRFNELKVDVYRDYTISLAYDMAQTRQKHAFSDHSDLVARRMGFIPLPLGVVMVRVLAQALNIESAASISLFALGYFCVTSFRILISVVILGKACDLINQHRLDKAQRAGDMTPPWNRASSPTSHSHVANGGRDRPVVRQLVLTPGTPSQYIPSTPAPLSPDTYHSPMQTARIEKAVQEPVRKVSNVDTNATNLGPAAIFSNSAVDISNVCLNAELIDDRPALGMKPISETEALTRSEPNVNKEEENEDDSPLDNTLNDSLSRRAESEPSIPLAMEADEAPPSSVPTISGACQPDSSTC</sequence>
<comment type="caution">
    <text evidence="8">The sequence shown here is derived from an EMBL/GenBank/DDBJ whole genome shotgun (WGS) entry which is preliminary data.</text>
</comment>
<evidence type="ECO:0000256" key="4">
    <source>
        <dbReference type="ARBA" id="ARBA00022989"/>
    </source>
</evidence>
<evidence type="ECO:0000256" key="6">
    <source>
        <dbReference type="SAM" id="MobiDB-lite"/>
    </source>
</evidence>
<dbReference type="EMBL" id="JAHWGI010001182">
    <property type="protein sequence ID" value="KAK3924361.1"/>
    <property type="molecule type" value="Genomic_DNA"/>
</dbReference>
<feature type="region of interest" description="Disordered" evidence="6">
    <location>
        <begin position="477"/>
        <end position="500"/>
    </location>
</feature>
<feature type="transmembrane region" description="Helical" evidence="7">
    <location>
        <begin position="161"/>
        <end position="186"/>
    </location>
</feature>
<reference evidence="8" key="2">
    <citation type="journal article" date="2023" name="BMC Genomics">
        <title>Pest status, molecular evolution, and epigenetic factors derived from the genome assembly of Frankliniella fusca, a thysanopteran phytovirus vector.</title>
        <authorList>
            <person name="Catto M.A."/>
            <person name="Labadie P.E."/>
            <person name="Jacobson A.L."/>
            <person name="Kennedy G.G."/>
            <person name="Srinivasan R."/>
            <person name="Hunt B.G."/>
        </authorList>
    </citation>
    <scope>NUCLEOTIDE SEQUENCE</scope>
    <source>
        <strain evidence="8">PL_HMW_Pooled</strain>
    </source>
</reference>
<reference evidence="8" key="1">
    <citation type="submission" date="2021-07" db="EMBL/GenBank/DDBJ databases">
        <authorList>
            <person name="Catto M.A."/>
            <person name="Jacobson A."/>
            <person name="Kennedy G."/>
            <person name="Labadie P."/>
            <person name="Hunt B.G."/>
            <person name="Srinivasan R."/>
        </authorList>
    </citation>
    <scope>NUCLEOTIDE SEQUENCE</scope>
    <source>
        <strain evidence="8">PL_HMW_Pooled</strain>
        <tissue evidence="8">Head</tissue>
    </source>
</reference>
<keyword evidence="4 7" id="KW-1133">Transmembrane helix</keyword>
<evidence type="ECO:0000256" key="5">
    <source>
        <dbReference type="ARBA" id="ARBA00023136"/>
    </source>
</evidence>
<evidence type="ECO:0000313" key="8">
    <source>
        <dbReference type="EMBL" id="KAK3924361.1"/>
    </source>
</evidence>
<evidence type="ECO:0000313" key="9">
    <source>
        <dbReference type="Proteomes" id="UP001219518"/>
    </source>
</evidence>
<dbReference type="AlphaFoldDB" id="A0AAE1HPD1"/>
<dbReference type="GO" id="GO:0045724">
    <property type="term" value="P:positive regulation of cilium assembly"/>
    <property type="evidence" value="ECO:0007669"/>
    <property type="project" value="TreeGrafter"/>
</dbReference>
<dbReference type="PANTHER" id="PTHR13317:SF4">
    <property type="entry name" value="TRANSMEMBRANE ANTERIOR POSTERIOR TRANSFORMATION PROTEIN 1 HOMOLOG"/>
    <property type="match status" value="1"/>
</dbReference>
<feature type="compositionally biased region" description="Polar residues" evidence="6">
    <location>
        <begin position="486"/>
        <end position="495"/>
    </location>
</feature>
<feature type="transmembrane region" description="Helical" evidence="7">
    <location>
        <begin position="437"/>
        <end position="460"/>
    </location>
</feature>
<dbReference type="Pfam" id="PF05346">
    <property type="entry name" value="DUF747"/>
    <property type="match status" value="1"/>
</dbReference>